<feature type="region of interest" description="Disordered" evidence="5">
    <location>
        <begin position="1837"/>
        <end position="1866"/>
    </location>
</feature>
<comment type="subcellular location">
    <subcellularLocation>
        <location evidence="1">Cell membrane</location>
    </subcellularLocation>
</comment>
<evidence type="ECO:0000313" key="9">
    <source>
        <dbReference type="Proteomes" id="UP000232323"/>
    </source>
</evidence>
<feature type="compositionally biased region" description="Low complexity" evidence="5">
    <location>
        <begin position="1888"/>
        <end position="1910"/>
    </location>
</feature>
<feature type="region of interest" description="Disordered" evidence="5">
    <location>
        <begin position="1888"/>
        <end position="1978"/>
    </location>
</feature>
<feature type="compositionally biased region" description="Polar residues" evidence="5">
    <location>
        <begin position="1923"/>
        <end position="1932"/>
    </location>
</feature>
<proteinExistence type="predicted"/>
<keyword evidence="6" id="KW-0472">Membrane</keyword>
<evidence type="ECO:0000259" key="7">
    <source>
        <dbReference type="PROSITE" id="PS51484"/>
    </source>
</evidence>
<accession>A0A250XDG2</accession>
<keyword evidence="3" id="KW-0732">Signal</keyword>
<evidence type="ECO:0000256" key="2">
    <source>
        <dbReference type="ARBA" id="ARBA00022475"/>
    </source>
</evidence>
<dbReference type="SMART" id="SM01225">
    <property type="entry name" value="G8"/>
    <property type="match status" value="1"/>
</dbReference>
<keyword evidence="6" id="KW-0812">Transmembrane</keyword>
<dbReference type="PANTHER" id="PTHR46769">
    <property type="entry name" value="POLYCYSTIC KIDNEY AND HEPATIC DISEASE 1 (AUTOSOMAL RECESSIVE)-LIKE 1"/>
    <property type="match status" value="1"/>
</dbReference>
<dbReference type="InterPro" id="IPR052387">
    <property type="entry name" value="Fibrocystin"/>
</dbReference>
<feature type="region of interest" description="Disordered" evidence="5">
    <location>
        <begin position="2010"/>
        <end position="2031"/>
    </location>
</feature>
<dbReference type="PANTHER" id="PTHR46769:SF2">
    <property type="entry name" value="FIBROCYSTIN-L ISOFORM 2 PRECURSOR-RELATED"/>
    <property type="match status" value="1"/>
</dbReference>
<organism evidence="8 9">
    <name type="scientific">Chlamydomonas eustigma</name>
    <dbReference type="NCBI Taxonomy" id="1157962"/>
    <lineage>
        <taxon>Eukaryota</taxon>
        <taxon>Viridiplantae</taxon>
        <taxon>Chlorophyta</taxon>
        <taxon>core chlorophytes</taxon>
        <taxon>Chlorophyceae</taxon>
        <taxon>CS clade</taxon>
        <taxon>Chlamydomonadales</taxon>
        <taxon>Chlamydomonadaceae</taxon>
        <taxon>Chlamydomonas</taxon>
    </lineage>
</organism>
<dbReference type="InterPro" id="IPR011050">
    <property type="entry name" value="Pectin_lyase_fold/virulence"/>
</dbReference>
<dbReference type="InterPro" id="IPR055401">
    <property type="entry name" value="CEMIP_beta-hel_dom"/>
</dbReference>
<gene>
    <name evidence="8" type="ORF">CEUSTIGMA_g8557.t1</name>
</gene>
<sequence length="2143" mass="225320">MAELSAIKDLSATFMLLYSFFLEDGVESGNIFDGNLGFVTRASQALLNTDTSPATFWITHPNNTYRNNVGAGSTMGYGFWYSLASFPTGPSATTTVCPKFTPLGEFSNNRAHSNMFYGLRIHPEYYPSANPCSVVDPTVLSNPFAQVPAVFYGFVSYKNGMKGAIATQVGLVQFVNMTLADNGGGPLSHIVNGKDNGAGFEMTWIVDDRSRINTSLTSMAGLQNTIIISRTLQGQVGTAGQWPSGRRITGVINQSPPEGSDRHTALSSMINITFVNYTGGQYLALEACGKCKIYQGGATTHTAGIAFSNPTGVPVVLSGWSWGHQGIYNDTDGTLLNSNSLTSRLMPSTFSLGPGASWHSAVNNDLFDPSECVYVQNKPTANNGAFCSPSVIFRRVMLNRHQPPALEYRNIWLTNVTNNRSSYVFFQHYNEDGYQFTVPTLRQTWIHWDMDFRLDPSQWVYHKMDPLNSSAGYVYLTEQFVQRDYDFLVSGVSTAVTNLTQLPAPSSVNTSHAGVALYNKTFTPDTWSYGNNTYNSTQLTVLVQGNLSCGTEIPVVEDNCPPGGCNNNPTLQVDIRNGTLYWSQNSTWVNRPGGAPVTGDNVTIPYGWNLVIDVDTPSLSAFVIEGNVTVSQSTNVTITATYMIVYTTGYFWIGQRNAPHPPNVIASIVLNGTRQTPDWAVNNNLDLGSKVLAAYNGGKIDLYGAQTGRRWTRLVATASANTSQLVVDGIQLGWSVGHKVLVTSSAWNLWQAEFRTIMAVAEYLSTSNMTNPPAFNTTMLTLDSSLTYSHWAKVKAYPGASSAVDMRVEVALVSSNIHITAADGPVTYIRGTGELFGARIIVAGNSSARISNIAMSYGGQAGLQRPAIQFQNLTKVDPTAQPMDALPNGGGATLTNVTGAPSNTANMLGTDTLISNPSIVADSSFIYNMDSGAGVTGVSATSSVTLTGNVFYESYDVHTVDIETDGNIISNNLALGTIKEMANVSAQNLQVSATFNIASSNNVVSGNTAAGSERAGFILAGPPCGAPPSFFNNTAHSSIVGFWLKSSSESQAAGCTVLYNCTAFMSWDFGVITTQGIVTSVQLTNVNVLDSKHAGMLILKVGQMHDPAQVNITGGIFAGATGPEVCGLCNNRVTGLEMVSPGGGLSGVSTNVVYVGDAGCAEKLTPNSYNLVSPFTPAVGLLSSTFALEFTPGPDRYPWDGLKGYPTILGISRQYNLTFADYQGPNCSAGTYALGNHVNATDAFHPHQFWGTNMVNVAQNGMVLFNGPDPTWRDEAHCGLATFTQPDGSLLNLNCGGPKHAIFRDMDGSMLSSTPGQASALAGQFGAMRTYPFDQGTPLPDGPCVYNSMISGYNCWSNMSTFTTPPMDLTLKPTPLPKTGIFGDPQLFVLESMDSDTETRNFGPVRFNVSGAVDLVITPFDHGWCFAYSCQMRISNFWTYIPTGQLTNITFTGSPPKTTQLWMPYADSGAEAIFAISYLGMPNRKFIWTATNGRYPGPYSAPPKIGDGSGHGAYYWDQSNTILWVKMVGGYRSLQVRTDNAVMVSNTLAMDINTFYSNQATFISGLAFLLGIDTSRIFIANIVPGSVVVNYSVSDSNTTGTDVINAIVPDLSQNVDGVTKTILALMTPAERAALQASYFADNAAQAASQSSSTISSPPPPPSPPASTTSLLSLLTALMAAVLDGSLAKAIGAQVLGFSVDVSGASGLNAADLAAITQLASSINSNATFNPPLNGSSNSGGSGSGAGSTGVGVTPSPSSGTGGTGLNVPLVVGLVVGLVGFVVLAVAFSAFIYIRHRANSSDNLAGGIGKAGKSATAVAPSISSRAIPFDASAYEDDGSGSLAGSGSGSGSAKRTSGKVVPLSSPTFSEGVPSSTAAAAAAGGAAALSLLSSSPSGSNHSKSGGNNPSGSYPSPPRTPAGISLHENTVANATAPTPFIFSPPAGQQKRLSSPSGLSRSAAGNPPRSSAPPHSDYSDRSQAEAGQVMYSGAGGEKGMATFYLPGGAASTRLPVDAAPSPLSTSPRASRRNSHGSAGMALLEPERNGNLIVSTTLNTSAPIHLVEASELESPMATAASSRARAWAQLHSDSMAEREQKEGDGSTAAAAAGSPLQPAVTVRQLPPLDPGTRMTSVKLPPLTFRNKDN</sequence>
<feature type="compositionally biased region" description="Basic and acidic residues" evidence="5">
    <location>
        <begin position="2088"/>
        <end position="2098"/>
    </location>
</feature>
<dbReference type="Pfam" id="PF10162">
    <property type="entry name" value="G8"/>
    <property type="match status" value="1"/>
</dbReference>
<evidence type="ECO:0000313" key="8">
    <source>
        <dbReference type="EMBL" id="GAX81123.1"/>
    </source>
</evidence>
<keyword evidence="9" id="KW-1185">Reference proteome</keyword>
<dbReference type="Pfam" id="PF24606">
    <property type="entry name" value="CEMIP_beta-hel"/>
    <property type="match status" value="1"/>
</dbReference>
<feature type="compositionally biased region" description="Polar residues" evidence="5">
    <location>
        <begin position="1946"/>
        <end position="1955"/>
    </location>
</feature>
<protein>
    <recommendedName>
        <fullName evidence="7">G8 domain-containing protein</fullName>
    </recommendedName>
</protein>
<feature type="compositionally biased region" description="Gly residues" evidence="5">
    <location>
        <begin position="1737"/>
        <end position="1749"/>
    </location>
</feature>
<dbReference type="PROSITE" id="PS51484">
    <property type="entry name" value="G8"/>
    <property type="match status" value="1"/>
</dbReference>
<dbReference type="SUPFAM" id="SSF51126">
    <property type="entry name" value="Pectin lyase-like"/>
    <property type="match status" value="1"/>
</dbReference>
<keyword evidence="6" id="KW-1133">Transmembrane helix</keyword>
<keyword evidence="2" id="KW-1003">Cell membrane</keyword>
<name>A0A250XDG2_9CHLO</name>
<feature type="region of interest" description="Disordered" evidence="5">
    <location>
        <begin position="1730"/>
        <end position="1760"/>
    </location>
</feature>
<evidence type="ECO:0000256" key="4">
    <source>
        <dbReference type="ARBA" id="ARBA00023180"/>
    </source>
</evidence>
<keyword evidence="4" id="KW-0325">Glycoprotein</keyword>
<reference evidence="8 9" key="1">
    <citation type="submission" date="2017-08" db="EMBL/GenBank/DDBJ databases">
        <title>Acidophilic green algal genome provides insights into adaptation to an acidic environment.</title>
        <authorList>
            <person name="Hirooka S."/>
            <person name="Hirose Y."/>
            <person name="Kanesaki Y."/>
            <person name="Higuchi S."/>
            <person name="Fujiwara T."/>
            <person name="Onuma R."/>
            <person name="Era A."/>
            <person name="Ohbayashi R."/>
            <person name="Uzuka A."/>
            <person name="Nozaki H."/>
            <person name="Yoshikawa H."/>
            <person name="Miyagishima S.Y."/>
        </authorList>
    </citation>
    <scope>NUCLEOTIDE SEQUENCE [LARGE SCALE GENOMIC DNA]</scope>
    <source>
        <strain evidence="8 9">NIES-2499</strain>
    </source>
</reference>
<feature type="region of interest" description="Disordered" evidence="5">
    <location>
        <begin position="2084"/>
        <end position="2143"/>
    </location>
</feature>
<comment type="caution">
    <text evidence="8">The sequence shown here is derived from an EMBL/GenBank/DDBJ whole genome shotgun (WGS) entry which is preliminary data.</text>
</comment>
<evidence type="ECO:0000256" key="5">
    <source>
        <dbReference type="SAM" id="MobiDB-lite"/>
    </source>
</evidence>
<dbReference type="InterPro" id="IPR019316">
    <property type="entry name" value="G8_domain"/>
</dbReference>
<dbReference type="OrthoDB" id="530609at2759"/>
<feature type="transmembrane region" description="Helical" evidence="6">
    <location>
        <begin position="1769"/>
        <end position="1793"/>
    </location>
</feature>
<evidence type="ECO:0000256" key="6">
    <source>
        <dbReference type="SAM" id="Phobius"/>
    </source>
</evidence>
<feature type="domain" description="G8" evidence="7">
    <location>
        <begin position="586"/>
        <end position="716"/>
    </location>
</feature>
<evidence type="ECO:0000256" key="3">
    <source>
        <dbReference type="ARBA" id="ARBA00022729"/>
    </source>
</evidence>
<dbReference type="STRING" id="1157962.A0A250XDG2"/>
<dbReference type="GO" id="GO:0005886">
    <property type="term" value="C:plasma membrane"/>
    <property type="evidence" value="ECO:0007669"/>
    <property type="project" value="UniProtKB-SubCell"/>
</dbReference>
<dbReference type="EMBL" id="BEGY01000061">
    <property type="protein sequence ID" value="GAX81123.1"/>
    <property type="molecule type" value="Genomic_DNA"/>
</dbReference>
<evidence type="ECO:0000256" key="1">
    <source>
        <dbReference type="ARBA" id="ARBA00004236"/>
    </source>
</evidence>
<dbReference type="Proteomes" id="UP000232323">
    <property type="component" value="Unassembled WGS sequence"/>
</dbReference>